<accession>A0A4Y9S241</accession>
<comment type="caution">
    <text evidence="1">The sequence shown here is derived from an EMBL/GenBank/DDBJ whole genome shotgun (WGS) entry which is preliminary data.</text>
</comment>
<protein>
    <submittedName>
        <fullName evidence="1">Uncharacterized protein</fullName>
    </submittedName>
</protein>
<evidence type="ECO:0000313" key="1">
    <source>
        <dbReference type="EMBL" id="TFW13999.1"/>
    </source>
</evidence>
<dbReference type="Proteomes" id="UP000298216">
    <property type="component" value="Unassembled WGS sequence"/>
</dbReference>
<organism evidence="1 2">
    <name type="scientific">Brevundimonas intermedia</name>
    <dbReference type="NCBI Taxonomy" id="74315"/>
    <lineage>
        <taxon>Bacteria</taxon>
        <taxon>Pseudomonadati</taxon>
        <taxon>Pseudomonadota</taxon>
        <taxon>Alphaproteobacteria</taxon>
        <taxon>Caulobacterales</taxon>
        <taxon>Caulobacteraceae</taxon>
        <taxon>Brevundimonas</taxon>
    </lineage>
</organism>
<dbReference type="AlphaFoldDB" id="A0A4Y9S241"/>
<dbReference type="OrthoDB" id="8481824at2"/>
<dbReference type="EMBL" id="SPVH01000002">
    <property type="protein sequence ID" value="TFW13999.1"/>
    <property type="molecule type" value="Genomic_DNA"/>
</dbReference>
<reference evidence="1 2" key="1">
    <citation type="submission" date="2019-03" db="EMBL/GenBank/DDBJ databases">
        <title>Draft genome of Brevundimonas sp. a heavy metal resistant soil bacteria.</title>
        <authorList>
            <person name="Soto J."/>
        </authorList>
    </citation>
    <scope>NUCLEOTIDE SEQUENCE [LARGE SCALE GENOMIC DNA]</scope>
    <source>
        <strain evidence="1 2">B-10</strain>
    </source>
</reference>
<proteinExistence type="predicted"/>
<name>A0A4Y9S241_9CAUL</name>
<sequence>MIPLKRLFMVAGFDDADVTRQVTTLQGRYVSGDVRFVTRQYPANPAKRATYLSDLVAKTNDEIFGVGTAVNFCRRLDQPCARDPSTPKGVGKTCGARQTSSIACGRARPRLVVAVCASQMFDEVFEKLGRGVLMLRMPGNRLPSLDELKQILDDFEPTAALVELSIRNRPRSMFAPVAPDHNFQRLGGHPIARDIQADPAAIEGVLRRYHDNLYDAGFRNPEKRFLHGAYMLDARVAFQGDRLHTTVQIIGPESRKDGFHLLNAYHTYGVANDPGFHFDVMAKDGGAIGLALSDALARKSSDLAEKHLNATPCDRLV</sequence>
<keyword evidence="2" id="KW-1185">Reference proteome</keyword>
<evidence type="ECO:0000313" key="2">
    <source>
        <dbReference type="Proteomes" id="UP000298216"/>
    </source>
</evidence>
<dbReference type="RefSeq" id="WP_135193391.1">
    <property type="nucleotide sequence ID" value="NZ_SPVH01000002.1"/>
</dbReference>
<gene>
    <name evidence="1" type="ORF">EGY25_01965</name>
</gene>